<sequence length="401" mass="42463">MPTQTEPFRFTEDDFLRFDRLGVDANALLDHDYDPMDIYQFADEIEEESQPTTYEAPSLQPSYEAPTTYEAPQIQTQVQQEAPVMGDVTPDTKLSDLGSLFMGSFNKVLSYPGFIVEKIGEQSGNSNITELGKMLKSGADENARSYFSSLSDQMKRDLEMDFFTYADPESIIPTGTAKGFFNLNKWLGTIAQGAGSTAIPLGTGAVATNVLGRTLLKGMPGLAGALGFGGAGATIEGVGTGRDVHDTIMATDIDDIYRSPMFDAFSDKLKPDYPNATSEQIAGYTRQVIANQTSLDAGKLSGAIIGATSLPFGALLGRLGIGGKGAVRQGFGKAFFKGLTYEGSQEFVQEFSQHIIGNFGTYLSGVPISPTKGATEAGFGGFAAGGPIGSTTAGIASLVQP</sequence>
<organism evidence="1">
    <name type="scientific">marine metagenome</name>
    <dbReference type="NCBI Taxonomy" id="408172"/>
    <lineage>
        <taxon>unclassified sequences</taxon>
        <taxon>metagenomes</taxon>
        <taxon>ecological metagenomes</taxon>
    </lineage>
</organism>
<name>A0A382CKE7_9ZZZZ</name>
<reference evidence="1" key="1">
    <citation type="submission" date="2018-05" db="EMBL/GenBank/DDBJ databases">
        <authorList>
            <person name="Lanie J.A."/>
            <person name="Ng W.-L."/>
            <person name="Kazmierczak K.M."/>
            <person name="Andrzejewski T.M."/>
            <person name="Davidsen T.M."/>
            <person name="Wayne K.J."/>
            <person name="Tettelin H."/>
            <person name="Glass J.I."/>
            <person name="Rusch D."/>
            <person name="Podicherti R."/>
            <person name="Tsui H.-C.T."/>
            <person name="Winkler M.E."/>
        </authorList>
    </citation>
    <scope>NUCLEOTIDE SEQUENCE</scope>
</reference>
<dbReference type="AlphaFoldDB" id="A0A382CKE7"/>
<accession>A0A382CKE7</accession>
<evidence type="ECO:0000313" key="1">
    <source>
        <dbReference type="EMBL" id="SVB26616.1"/>
    </source>
</evidence>
<gene>
    <name evidence="1" type="ORF">METZ01_LOCUS179470</name>
</gene>
<proteinExistence type="predicted"/>
<feature type="non-terminal residue" evidence="1">
    <location>
        <position position="401"/>
    </location>
</feature>
<dbReference type="EMBL" id="UINC01034967">
    <property type="protein sequence ID" value="SVB26616.1"/>
    <property type="molecule type" value="Genomic_DNA"/>
</dbReference>
<protein>
    <submittedName>
        <fullName evidence="1">Uncharacterized protein</fullName>
    </submittedName>
</protein>